<evidence type="ECO:0000313" key="2">
    <source>
        <dbReference type="EMBL" id="MCU9592853.1"/>
    </source>
</evidence>
<dbReference type="Proteomes" id="UP001208656">
    <property type="component" value="Unassembled WGS sequence"/>
</dbReference>
<keyword evidence="1" id="KW-0812">Transmembrane</keyword>
<feature type="transmembrane region" description="Helical" evidence="1">
    <location>
        <begin position="37"/>
        <end position="56"/>
    </location>
</feature>
<gene>
    <name evidence="2" type="ORF">OEV82_00110</name>
</gene>
<reference evidence="2 3" key="1">
    <citation type="submission" date="2022-10" db="EMBL/GenBank/DDBJ databases">
        <title>Description of Fervidibacillus gen. nov. in the family Fervidibacillaceae fam. nov. with two species, Fervidibacillus albus sp. nov., and Fervidibacillus halotolerans sp. nov., isolated from tidal flat sediments.</title>
        <authorList>
            <person name="Kwon K.K."/>
            <person name="Yang S.-H."/>
        </authorList>
    </citation>
    <scope>NUCLEOTIDE SEQUENCE [LARGE SCALE GENOMIC DNA]</scope>
    <source>
        <strain evidence="2 3">DSM 23332</strain>
    </source>
</reference>
<feature type="transmembrane region" description="Helical" evidence="1">
    <location>
        <begin position="6"/>
        <end position="30"/>
    </location>
</feature>
<feature type="transmembrane region" description="Helical" evidence="1">
    <location>
        <begin position="62"/>
        <end position="82"/>
    </location>
</feature>
<protein>
    <recommendedName>
        <fullName evidence="4">2TM domain-containing protein</fullName>
    </recommendedName>
</protein>
<dbReference type="EMBL" id="JAOUSE010000001">
    <property type="protein sequence ID" value="MCU9592853.1"/>
    <property type="molecule type" value="Genomic_DNA"/>
</dbReference>
<sequence>MMSWIGWLIIACEIGFWVFVLAGLVTRYIFKKKKLSMILFICTPLIDLVLLFATYIDLVNGAVAEFVHGLAAIYIGISVVYGKQMIAWADKQFAYRFSGGERPVKKKLYGMEYAREERKGWYRHFFAYIIGASILGMILLSIGFSEQTAELIRPLNVWTVVIVIDFLISFSYTVFPKRAND</sequence>
<dbReference type="RefSeq" id="WP_173659649.1">
    <property type="nucleotide sequence ID" value="NZ_JAOUSE010000001.1"/>
</dbReference>
<comment type="caution">
    <text evidence="2">The sequence shown here is derived from an EMBL/GenBank/DDBJ whole genome shotgun (WGS) entry which is preliminary data.</text>
</comment>
<keyword evidence="1" id="KW-0472">Membrane</keyword>
<feature type="transmembrane region" description="Helical" evidence="1">
    <location>
        <begin position="125"/>
        <end position="145"/>
    </location>
</feature>
<evidence type="ECO:0008006" key="4">
    <source>
        <dbReference type="Google" id="ProtNLM"/>
    </source>
</evidence>
<accession>A0ABT2WAZ5</accession>
<feature type="transmembrane region" description="Helical" evidence="1">
    <location>
        <begin position="157"/>
        <end position="175"/>
    </location>
</feature>
<name>A0ABT2WAZ5_9BACI</name>
<evidence type="ECO:0000313" key="3">
    <source>
        <dbReference type="Proteomes" id="UP001208656"/>
    </source>
</evidence>
<organism evidence="2 3">
    <name type="scientific">Pallidibacillus thermolactis</name>
    <dbReference type="NCBI Taxonomy" id="251051"/>
    <lineage>
        <taxon>Bacteria</taxon>
        <taxon>Bacillati</taxon>
        <taxon>Bacillota</taxon>
        <taxon>Bacilli</taxon>
        <taxon>Bacillales</taxon>
        <taxon>Bacillaceae</taxon>
        <taxon>Pallidibacillus</taxon>
    </lineage>
</organism>
<keyword evidence="3" id="KW-1185">Reference proteome</keyword>
<keyword evidence="1" id="KW-1133">Transmembrane helix</keyword>
<proteinExistence type="predicted"/>
<evidence type="ECO:0000256" key="1">
    <source>
        <dbReference type="SAM" id="Phobius"/>
    </source>
</evidence>